<keyword evidence="1" id="KW-0472">Membrane</keyword>
<proteinExistence type="predicted"/>
<dbReference type="Proteomes" id="UP001299012">
    <property type="component" value="Unassembled WGS sequence"/>
</dbReference>
<sequence>MVIGLTTQDDGAPAATRHQVSAVRDTARVRGDRVKAPPWSRVGARLRAFRTSAGAGRSPVTMTLILLVLLPTTVLLGFFGIQDIRTALTYPGRITGAALIVFAVVTLLGAIAVLDHWSRGSFAYSGLVALLGTLAAFVANGMLLVETLRDGDSTAYLTLWSLLTAGSVCAAVAVCRTTVVIPAPKRLAAAVIITTALAVANFSYEYLFQPSRRGAKPLVKMSVGEPVLRQDRKAFAVPVDIELENGADVGFYVLGTEFHAMGEEVPLSQKDRLHEQWRADAENWSKAQEKHPLSRREIHQTGQLVAAQPWMPIGTWIEAGEKLATQTVVQLPMDTPYDQLAFYATASFARKDRLGLERLEQQGYSWREGHVPEWVKKGGLDSVIYRGRLYENNALDAHTRDPRWITVYWRFGTHGADLAENIARQGEEDRILPGAESRDLVERYGLVKAVTGPYEQTLWAIKSRR</sequence>
<feature type="transmembrane region" description="Helical" evidence="1">
    <location>
        <begin position="60"/>
        <end position="82"/>
    </location>
</feature>
<feature type="transmembrane region" description="Helical" evidence="1">
    <location>
        <begin position="187"/>
        <end position="207"/>
    </location>
</feature>
<reference evidence="2 3" key="1">
    <citation type="submission" date="2022-01" db="EMBL/GenBank/DDBJ databases">
        <title>Draft Genome Sequences of Seven Type Strains of the Genus Streptomyces.</title>
        <authorList>
            <person name="Aziz S."/>
            <person name="Coretto E."/>
            <person name="Chronakova A."/>
            <person name="Sproer C."/>
            <person name="Huber K."/>
            <person name="Nouioui I."/>
            <person name="Gross H."/>
        </authorList>
    </citation>
    <scope>NUCLEOTIDE SEQUENCE [LARGE SCALE GENOMIC DNA]</scope>
    <source>
        <strain evidence="2 3">DSM 41685</strain>
    </source>
</reference>
<feature type="transmembrane region" description="Helical" evidence="1">
    <location>
        <begin position="155"/>
        <end position="175"/>
    </location>
</feature>
<keyword evidence="1" id="KW-1133">Transmembrane helix</keyword>
<evidence type="ECO:0000313" key="2">
    <source>
        <dbReference type="EMBL" id="MCG0066862.1"/>
    </source>
</evidence>
<gene>
    <name evidence="2" type="ORF">L0F81_26955</name>
</gene>
<feature type="transmembrane region" description="Helical" evidence="1">
    <location>
        <begin position="94"/>
        <end position="114"/>
    </location>
</feature>
<evidence type="ECO:0000313" key="3">
    <source>
        <dbReference type="Proteomes" id="UP001299012"/>
    </source>
</evidence>
<protein>
    <submittedName>
        <fullName evidence="2">Uncharacterized protein</fullName>
    </submittedName>
</protein>
<keyword evidence="3" id="KW-1185">Reference proteome</keyword>
<feature type="transmembrane region" description="Helical" evidence="1">
    <location>
        <begin position="121"/>
        <end position="143"/>
    </location>
</feature>
<comment type="caution">
    <text evidence="2">The sequence shown here is derived from an EMBL/GenBank/DDBJ whole genome shotgun (WGS) entry which is preliminary data.</text>
</comment>
<organism evidence="2 3">
    <name type="scientific">Streptomyces tricolor</name>
    <dbReference type="NCBI Taxonomy" id="68277"/>
    <lineage>
        <taxon>Bacteria</taxon>
        <taxon>Bacillati</taxon>
        <taxon>Actinomycetota</taxon>
        <taxon>Actinomycetes</taxon>
        <taxon>Kitasatosporales</taxon>
        <taxon>Streptomycetaceae</taxon>
        <taxon>Streptomyces</taxon>
        <taxon>Streptomyces violaceoruber group</taxon>
    </lineage>
</organism>
<evidence type="ECO:0000256" key="1">
    <source>
        <dbReference type="SAM" id="Phobius"/>
    </source>
</evidence>
<accession>A0ABS9JMS6</accession>
<name>A0ABS9JMS6_9ACTN</name>
<keyword evidence="1" id="KW-0812">Transmembrane</keyword>
<dbReference type="RefSeq" id="WP_223283998.1">
    <property type="nucleotide sequence ID" value="NZ_JAKKZF010000127.1"/>
</dbReference>
<dbReference type="EMBL" id="JAKKZF010000127">
    <property type="protein sequence ID" value="MCG0066862.1"/>
    <property type="molecule type" value="Genomic_DNA"/>
</dbReference>